<evidence type="ECO:0000256" key="1">
    <source>
        <dbReference type="SAM" id="MobiDB-lite"/>
    </source>
</evidence>
<keyword evidence="3" id="KW-1185">Reference proteome</keyword>
<comment type="caution">
    <text evidence="2">The sequence shown here is derived from an EMBL/GenBank/DDBJ whole genome shotgun (WGS) entry which is preliminary data.</text>
</comment>
<feature type="region of interest" description="Disordered" evidence="1">
    <location>
        <begin position="1"/>
        <end position="70"/>
    </location>
</feature>
<reference evidence="2" key="2">
    <citation type="submission" date="2021-09" db="EMBL/GenBank/DDBJ databases">
        <authorList>
            <person name="Jia N."/>
            <person name="Wang J."/>
            <person name="Shi W."/>
            <person name="Du L."/>
            <person name="Sun Y."/>
            <person name="Zhan W."/>
            <person name="Jiang J."/>
            <person name="Wang Q."/>
            <person name="Zhang B."/>
            <person name="Ji P."/>
            <person name="Sakyi L.B."/>
            <person name="Cui X."/>
            <person name="Yuan T."/>
            <person name="Jiang B."/>
            <person name="Yang W."/>
            <person name="Lam T.T.-Y."/>
            <person name="Chang Q."/>
            <person name="Ding S."/>
            <person name="Wang X."/>
            <person name="Zhu J."/>
            <person name="Ruan X."/>
            <person name="Zhao L."/>
            <person name="Wei J."/>
            <person name="Que T."/>
            <person name="Du C."/>
            <person name="Cheng J."/>
            <person name="Dai P."/>
            <person name="Han X."/>
            <person name="Huang E."/>
            <person name="Gao Y."/>
            <person name="Liu J."/>
            <person name="Shao H."/>
            <person name="Ye R."/>
            <person name="Li L."/>
            <person name="Wei W."/>
            <person name="Wang X."/>
            <person name="Wang C."/>
            <person name="Huo Q."/>
            <person name="Li W."/>
            <person name="Guo W."/>
            <person name="Chen H."/>
            <person name="Chen S."/>
            <person name="Zhou L."/>
            <person name="Zhou L."/>
            <person name="Ni X."/>
            <person name="Tian J."/>
            <person name="Zhou Y."/>
            <person name="Sheng Y."/>
            <person name="Liu T."/>
            <person name="Pan Y."/>
            <person name="Xia L."/>
            <person name="Li J."/>
            <person name="Zhao F."/>
            <person name="Cao W."/>
        </authorList>
    </citation>
    <scope>NUCLEOTIDE SEQUENCE</scope>
    <source>
        <strain evidence="2">Rsan-2018</strain>
        <tissue evidence="2">Larvae</tissue>
    </source>
</reference>
<organism evidence="2 3">
    <name type="scientific">Rhipicephalus sanguineus</name>
    <name type="common">Brown dog tick</name>
    <name type="synonym">Ixodes sanguineus</name>
    <dbReference type="NCBI Taxonomy" id="34632"/>
    <lineage>
        <taxon>Eukaryota</taxon>
        <taxon>Metazoa</taxon>
        <taxon>Ecdysozoa</taxon>
        <taxon>Arthropoda</taxon>
        <taxon>Chelicerata</taxon>
        <taxon>Arachnida</taxon>
        <taxon>Acari</taxon>
        <taxon>Parasitiformes</taxon>
        <taxon>Ixodida</taxon>
        <taxon>Ixodoidea</taxon>
        <taxon>Ixodidae</taxon>
        <taxon>Rhipicephalinae</taxon>
        <taxon>Rhipicephalus</taxon>
        <taxon>Rhipicephalus</taxon>
    </lineage>
</organism>
<proteinExistence type="predicted"/>
<sequence length="176" mass="19195">MARAHNTGSAIKRPLEKSEDTANDSRVEGPPAKATLARRSGLSTRPNVPIDRAAGKPPEMPQDGAGPPDGTGGVYGMLARKPGRVFCHRNSVPLLMIARKSIQSLLAFRDLPGSSKEVLSRSFNIRACLCHSLLRIFRTLMPCPAEGANPPNNRTTSSGRWLQRMKKESERAWQLA</sequence>
<evidence type="ECO:0000313" key="3">
    <source>
        <dbReference type="Proteomes" id="UP000821837"/>
    </source>
</evidence>
<gene>
    <name evidence="2" type="ORF">HPB52_012300</name>
</gene>
<dbReference type="EMBL" id="JABSTV010001245">
    <property type="protein sequence ID" value="KAH7983477.1"/>
    <property type="molecule type" value="Genomic_DNA"/>
</dbReference>
<dbReference type="AlphaFoldDB" id="A0A9D4T9S4"/>
<reference evidence="2" key="1">
    <citation type="journal article" date="2020" name="Cell">
        <title>Large-Scale Comparative Analyses of Tick Genomes Elucidate Their Genetic Diversity and Vector Capacities.</title>
        <authorList>
            <consortium name="Tick Genome and Microbiome Consortium (TIGMIC)"/>
            <person name="Jia N."/>
            <person name="Wang J."/>
            <person name="Shi W."/>
            <person name="Du L."/>
            <person name="Sun Y."/>
            <person name="Zhan W."/>
            <person name="Jiang J.F."/>
            <person name="Wang Q."/>
            <person name="Zhang B."/>
            <person name="Ji P."/>
            <person name="Bell-Sakyi L."/>
            <person name="Cui X.M."/>
            <person name="Yuan T.T."/>
            <person name="Jiang B.G."/>
            <person name="Yang W.F."/>
            <person name="Lam T.T."/>
            <person name="Chang Q.C."/>
            <person name="Ding S.J."/>
            <person name="Wang X.J."/>
            <person name="Zhu J.G."/>
            <person name="Ruan X.D."/>
            <person name="Zhao L."/>
            <person name="Wei J.T."/>
            <person name="Ye R.Z."/>
            <person name="Que T.C."/>
            <person name="Du C.H."/>
            <person name="Zhou Y.H."/>
            <person name="Cheng J.X."/>
            <person name="Dai P.F."/>
            <person name="Guo W.B."/>
            <person name="Han X.H."/>
            <person name="Huang E.J."/>
            <person name="Li L.F."/>
            <person name="Wei W."/>
            <person name="Gao Y.C."/>
            <person name="Liu J.Z."/>
            <person name="Shao H.Z."/>
            <person name="Wang X."/>
            <person name="Wang C.C."/>
            <person name="Yang T.C."/>
            <person name="Huo Q.B."/>
            <person name="Li W."/>
            <person name="Chen H.Y."/>
            <person name="Chen S.E."/>
            <person name="Zhou L.G."/>
            <person name="Ni X.B."/>
            <person name="Tian J.H."/>
            <person name="Sheng Y."/>
            <person name="Liu T."/>
            <person name="Pan Y.S."/>
            <person name="Xia L.Y."/>
            <person name="Li J."/>
            <person name="Zhao F."/>
            <person name="Cao W.C."/>
        </authorList>
    </citation>
    <scope>NUCLEOTIDE SEQUENCE</scope>
    <source>
        <strain evidence="2">Rsan-2018</strain>
    </source>
</reference>
<accession>A0A9D4T9S4</accession>
<dbReference type="Proteomes" id="UP000821837">
    <property type="component" value="Chromosome 1"/>
</dbReference>
<protein>
    <submittedName>
        <fullName evidence="2">Uncharacterized protein</fullName>
    </submittedName>
</protein>
<feature type="compositionally biased region" description="Basic and acidic residues" evidence="1">
    <location>
        <begin position="13"/>
        <end position="27"/>
    </location>
</feature>
<name>A0A9D4T9S4_RHISA</name>
<evidence type="ECO:0000313" key="2">
    <source>
        <dbReference type="EMBL" id="KAH7983477.1"/>
    </source>
</evidence>